<dbReference type="GO" id="GO:0016787">
    <property type="term" value="F:hydrolase activity"/>
    <property type="evidence" value="ECO:0007669"/>
    <property type="project" value="InterPro"/>
</dbReference>
<dbReference type="PROSITE" id="PS00903">
    <property type="entry name" value="CYT_DCMP_DEAMINASES_1"/>
    <property type="match status" value="1"/>
</dbReference>
<dbReference type="PANTHER" id="PTHR11079">
    <property type="entry name" value="CYTOSINE DEAMINASE FAMILY MEMBER"/>
    <property type="match status" value="1"/>
</dbReference>
<dbReference type="InterPro" id="IPR016193">
    <property type="entry name" value="Cytidine_deaminase-like"/>
</dbReference>
<dbReference type="InterPro" id="IPR002125">
    <property type="entry name" value="CMP_dCMP_dom"/>
</dbReference>
<dbReference type="RefSeq" id="WP_008731575.1">
    <property type="nucleotide sequence ID" value="NZ_CP019914.1"/>
</dbReference>
<keyword evidence="1" id="KW-0479">Metal-binding</keyword>
<dbReference type="EMBL" id="CP019914">
    <property type="protein sequence ID" value="ASJ22641.1"/>
    <property type="molecule type" value="Genomic_DNA"/>
</dbReference>
<feature type="domain" description="CMP/dCMP-type deaminase" evidence="3">
    <location>
        <begin position="7"/>
        <end position="121"/>
    </location>
</feature>
<evidence type="ECO:0000256" key="2">
    <source>
        <dbReference type="ARBA" id="ARBA00022833"/>
    </source>
</evidence>
<dbReference type="Gene3D" id="3.40.140.10">
    <property type="entry name" value="Cytidine Deaminase, domain 2"/>
    <property type="match status" value="1"/>
</dbReference>
<name>A0AAC9TXM4_9SPIR</name>
<protein>
    <submittedName>
        <fullName evidence="4">tRNA-specific adenosine deaminase</fullName>
    </submittedName>
</protein>
<dbReference type="PROSITE" id="PS51747">
    <property type="entry name" value="CYT_DCMP_DEAMINASES_2"/>
    <property type="match status" value="1"/>
</dbReference>
<keyword evidence="5" id="KW-1185">Reference proteome</keyword>
<proteinExistence type="predicted"/>
<dbReference type="Pfam" id="PF00383">
    <property type="entry name" value="dCMP_cyt_deam_1"/>
    <property type="match status" value="1"/>
</dbReference>
<reference evidence="4 5" key="1">
    <citation type="submission" date="2017-02" db="EMBL/GenBank/DDBJ databases">
        <title>Complete genome sequence of Brachyspira hampsonii genomovar I strain NSH-16 (ATCC BAA-2463).</title>
        <authorList>
            <person name="Mirajkar N.S."/>
            <person name="Gebhart C.J."/>
        </authorList>
    </citation>
    <scope>NUCLEOTIDE SEQUENCE [LARGE SCALE GENOMIC DNA]</scope>
    <source>
        <strain evidence="4 5">NSH-16</strain>
    </source>
</reference>
<dbReference type="PANTHER" id="PTHR11079:SF179">
    <property type="entry name" value="TRNA(ADENINE(34)) DEAMINASE, CHLOROPLASTIC"/>
    <property type="match status" value="1"/>
</dbReference>
<dbReference type="AlphaFoldDB" id="A0AAC9TXM4"/>
<dbReference type="InterPro" id="IPR016192">
    <property type="entry name" value="APOBEC/CMP_deaminase_Zn-bd"/>
</dbReference>
<dbReference type="SUPFAM" id="SSF53927">
    <property type="entry name" value="Cytidine deaminase-like"/>
    <property type="match status" value="1"/>
</dbReference>
<dbReference type="KEGG" id="bhp:BHAMNSH16_13705"/>
<dbReference type="GO" id="GO:0008270">
    <property type="term" value="F:zinc ion binding"/>
    <property type="evidence" value="ECO:0007669"/>
    <property type="project" value="InterPro"/>
</dbReference>
<dbReference type="Proteomes" id="UP000264880">
    <property type="component" value="Chromosome"/>
</dbReference>
<evidence type="ECO:0000313" key="5">
    <source>
        <dbReference type="Proteomes" id="UP000264880"/>
    </source>
</evidence>
<gene>
    <name evidence="4" type="ORF">BHAMNSH16_13705</name>
</gene>
<keyword evidence="2" id="KW-0862">Zinc</keyword>
<evidence type="ECO:0000313" key="4">
    <source>
        <dbReference type="EMBL" id="ASJ22641.1"/>
    </source>
</evidence>
<sequence>MDKIEREKHIFYLREAIKESILAKEAGNTPFGAIMIDKDGNIILRQQNIEITEHDCTGHAETAIMRSASKLYDRKFLWDCTLYTTFEPCAMCCGAIYWGNVGTVVYGLEEKTLLKLTGDNEQNPTFDLPSRDIIKAGQKDIKIIGPFDELTEEIIAPHIGYWK</sequence>
<evidence type="ECO:0000259" key="3">
    <source>
        <dbReference type="PROSITE" id="PS51747"/>
    </source>
</evidence>
<accession>A0AAC9TXM4</accession>
<evidence type="ECO:0000256" key="1">
    <source>
        <dbReference type="ARBA" id="ARBA00022723"/>
    </source>
</evidence>
<dbReference type="CDD" id="cd01285">
    <property type="entry name" value="nucleoside_deaminase"/>
    <property type="match status" value="1"/>
</dbReference>
<organism evidence="4 5">
    <name type="scientific">Brachyspira hampsonii</name>
    <dbReference type="NCBI Taxonomy" id="1287055"/>
    <lineage>
        <taxon>Bacteria</taxon>
        <taxon>Pseudomonadati</taxon>
        <taxon>Spirochaetota</taxon>
        <taxon>Spirochaetia</taxon>
        <taxon>Brachyspirales</taxon>
        <taxon>Brachyspiraceae</taxon>
        <taxon>Brachyspira</taxon>
    </lineage>
</organism>